<sequence length="243" mass="27426">MRDFETLSSCQKRDTKTTIRSPTQLPHTRQTDRQGKKLCQTSVKGARGQRLLARSARIGGGFSFDKVPSWRPKKAACSRVRGGQCKLLRKICLLETWTLHSHLPNSGRLNPLNRLFQTSSMRMENMRYPRIWRNPTSTNPSLGKGLWVQMQASDLETCRHWWCPSRNSSLLRHLVCADPELRGNRLSLRSRPRATATPRHAYTWPTSGGLGEPHEPGTSRSEAAATEAAEEAVKRSLEARAEA</sequence>
<feature type="compositionally biased region" description="Basic and acidic residues" evidence="1">
    <location>
        <begin position="231"/>
        <end position="243"/>
    </location>
</feature>
<feature type="region of interest" description="Disordered" evidence="1">
    <location>
        <begin position="1"/>
        <end position="36"/>
    </location>
</feature>
<evidence type="ECO:0000313" key="3">
    <source>
        <dbReference type="Proteomes" id="UP000784294"/>
    </source>
</evidence>
<comment type="caution">
    <text evidence="2">The sequence shown here is derived from an EMBL/GenBank/DDBJ whole genome shotgun (WGS) entry which is preliminary data.</text>
</comment>
<accession>A0A3S5AQV6</accession>
<gene>
    <name evidence="2" type="ORF">PXEA_LOCUS28998</name>
</gene>
<feature type="compositionally biased region" description="Basic and acidic residues" evidence="1">
    <location>
        <begin position="1"/>
        <end position="17"/>
    </location>
</feature>
<reference evidence="2" key="1">
    <citation type="submission" date="2018-11" db="EMBL/GenBank/DDBJ databases">
        <authorList>
            <consortium name="Pathogen Informatics"/>
        </authorList>
    </citation>
    <scope>NUCLEOTIDE SEQUENCE</scope>
</reference>
<name>A0A3S5AQV6_9PLAT</name>
<keyword evidence="3" id="KW-1185">Reference proteome</keyword>
<feature type="compositionally biased region" description="Polar residues" evidence="1">
    <location>
        <begin position="18"/>
        <end position="28"/>
    </location>
</feature>
<feature type="region of interest" description="Disordered" evidence="1">
    <location>
        <begin position="187"/>
        <end position="243"/>
    </location>
</feature>
<feature type="non-terminal residue" evidence="2">
    <location>
        <position position="243"/>
    </location>
</feature>
<evidence type="ECO:0000256" key="1">
    <source>
        <dbReference type="SAM" id="MobiDB-lite"/>
    </source>
</evidence>
<protein>
    <submittedName>
        <fullName evidence="2">Uncharacterized protein</fullName>
    </submittedName>
</protein>
<dbReference type="EMBL" id="CAAALY010250112">
    <property type="protein sequence ID" value="VEL35558.1"/>
    <property type="molecule type" value="Genomic_DNA"/>
</dbReference>
<evidence type="ECO:0000313" key="2">
    <source>
        <dbReference type="EMBL" id="VEL35558.1"/>
    </source>
</evidence>
<proteinExistence type="predicted"/>
<dbReference type="AlphaFoldDB" id="A0A3S5AQV6"/>
<dbReference type="Proteomes" id="UP000784294">
    <property type="component" value="Unassembled WGS sequence"/>
</dbReference>
<organism evidence="2 3">
    <name type="scientific">Protopolystoma xenopodis</name>
    <dbReference type="NCBI Taxonomy" id="117903"/>
    <lineage>
        <taxon>Eukaryota</taxon>
        <taxon>Metazoa</taxon>
        <taxon>Spiralia</taxon>
        <taxon>Lophotrochozoa</taxon>
        <taxon>Platyhelminthes</taxon>
        <taxon>Monogenea</taxon>
        <taxon>Polyopisthocotylea</taxon>
        <taxon>Polystomatidea</taxon>
        <taxon>Polystomatidae</taxon>
        <taxon>Protopolystoma</taxon>
    </lineage>
</organism>